<feature type="compositionally biased region" description="Polar residues" evidence="1">
    <location>
        <begin position="28"/>
        <end position="44"/>
    </location>
</feature>
<dbReference type="HOGENOM" id="CLU_1651650_0_0_1"/>
<sequence>MDPRRTTVLLLFRAPGDTTWQLPPANQPLESTTRPWPMSSSQASESFGDGWRGWQLAAEGPLDWTRTREWTSLFGARFDRRARAKSRVVQQRGAAGKGIGCLRRTCSLGTIAPATAHGRIRARHQSSSAGLGAAGSERLSTSGLVESQCVWGRLARVLIA</sequence>
<gene>
    <name evidence="2" type="ORF">HCEG_04564</name>
</gene>
<proteinExistence type="predicted"/>
<dbReference type="Proteomes" id="UP000008142">
    <property type="component" value="Unassembled WGS sequence"/>
</dbReference>
<dbReference type="EMBL" id="DS990638">
    <property type="protein sequence ID" value="EGC45349.1"/>
    <property type="molecule type" value="Genomic_DNA"/>
</dbReference>
<reference evidence="3" key="1">
    <citation type="submission" date="2008-07" db="EMBL/GenBank/DDBJ databases">
        <title>Annotation of Ajellomyces capsulatus strain H88.</title>
        <authorList>
            <person name="Champion M."/>
            <person name="Cuomo C."/>
            <person name="Ma L.-J."/>
            <person name="Henn M.R."/>
            <person name="Sil A."/>
            <person name="Goldman B."/>
            <person name="Young S.K."/>
            <person name="Kodira C.D."/>
            <person name="Zeng Q."/>
            <person name="Koehrsen M."/>
            <person name="Alvarado L."/>
            <person name="Berlin A."/>
            <person name="Borenstein D."/>
            <person name="Chen Z."/>
            <person name="Engels R."/>
            <person name="Freedman E."/>
            <person name="Gellesch M."/>
            <person name="Goldberg J."/>
            <person name="Griggs A."/>
            <person name="Gujja S."/>
            <person name="Heiman D."/>
            <person name="Hepburn T."/>
            <person name="Howarth C."/>
            <person name="Jen D."/>
            <person name="Larson L."/>
            <person name="Lewis B."/>
            <person name="Mehta T."/>
            <person name="Park D."/>
            <person name="Pearson M."/>
            <person name="Roberts A."/>
            <person name="Saif S."/>
            <person name="Shea T."/>
            <person name="Shenoy N."/>
            <person name="Sisk P."/>
            <person name="Stolte C."/>
            <person name="Sykes S."/>
            <person name="Walk T."/>
            <person name="White J."/>
            <person name="Yandava C."/>
            <person name="Klein B."/>
            <person name="McEwen J.G."/>
            <person name="Puccia R."/>
            <person name="Goldman G.H."/>
            <person name="Felipe M.S."/>
            <person name="Nino-Vega G."/>
            <person name="San-Blas G."/>
            <person name="Taylor J."/>
            <person name="Mendoza L."/>
            <person name="Galagan J."/>
            <person name="Nusbaum C."/>
            <person name="Birren B."/>
        </authorList>
    </citation>
    <scope>NUCLEOTIDE SEQUENCE [LARGE SCALE GENOMIC DNA]</scope>
    <source>
        <strain evidence="3">H88</strain>
    </source>
</reference>
<evidence type="ECO:0000313" key="3">
    <source>
        <dbReference type="Proteomes" id="UP000008142"/>
    </source>
</evidence>
<dbReference type="AlphaFoldDB" id="F0UDY8"/>
<protein>
    <submittedName>
        <fullName evidence="2">Predicted protein</fullName>
    </submittedName>
</protein>
<organism evidence="3">
    <name type="scientific">Ajellomyces capsulatus (strain H88)</name>
    <name type="common">Darling's disease fungus</name>
    <name type="synonym">Histoplasma capsulatum</name>
    <dbReference type="NCBI Taxonomy" id="544711"/>
    <lineage>
        <taxon>Eukaryota</taxon>
        <taxon>Fungi</taxon>
        <taxon>Dikarya</taxon>
        <taxon>Ascomycota</taxon>
        <taxon>Pezizomycotina</taxon>
        <taxon>Eurotiomycetes</taxon>
        <taxon>Eurotiomycetidae</taxon>
        <taxon>Onygenales</taxon>
        <taxon>Ajellomycetaceae</taxon>
        <taxon>Histoplasma</taxon>
    </lineage>
</organism>
<evidence type="ECO:0000256" key="1">
    <source>
        <dbReference type="SAM" id="MobiDB-lite"/>
    </source>
</evidence>
<feature type="region of interest" description="Disordered" evidence="1">
    <location>
        <begin position="20"/>
        <end position="44"/>
    </location>
</feature>
<name>F0UDY8_AJEC8</name>
<accession>F0UDY8</accession>
<evidence type="ECO:0000313" key="2">
    <source>
        <dbReference type="EMBL" id="EGC45349.1"/>
    </source>
</evidence>